<sequence>MCQEYHLNADLIEKELNCKCPFALTGFLMELERTELSYYLKSEEMVEGE</sequence>
<dbReference type="RefSeq" id="WP_012413363.1">
    <property type="nucleotide sequence ID" value="NC_010633.1"/>
</dbReference>
<gene>
    <name evidence="1" type="ordered locus">Npun_DF012</name>
</gene>
<keyword evidence="1" id="KW-0614">Plasmid</keyword>
<reference evidence="2" key="1">
    <citation type="submission" date="2008-04" db="EMBL/GenBank/DDBJ databases">
        <title>Complete sequence of plasmid 4 of Nostoc punctiforme ATCC 29133.</title>
        <authorList>
            <consortium name="US DOE Joint Genome Institute"/>
            <person name="Copeland A."/>
            <person name="Lucas S."/>
            <person name="Lapidus A."/>
            <person name="Glavina del Rio T."/>
            <person name="Dalin E."/>
            <person name="Tice H."/>
            <person name="Pitluck S."/>
            <person name="Chain P."/>
            <person name="Malfatti S."/>
            <person name="Shin M."/>
            <person name="Vergez L."/>
            <person name="Schmutz J."/>
            <person name="Larimer F."/>
            <person name="Land M."/>
            <person name="Hauser L."/>
            <person name="Kyrpides N."/>
            <person name="Kim E."/>
            <person name="Meeks J.C."/>
            <person name="Elhai J."/>
            <person name="Campbell E.L."/>
            <person name="Thiel T."/>
            <person name="Longmire J."/>
            <person name="Potts M."/>
            <person name="Atlas R."/>
        </authorList>
    </citation>
    <scope>NUCLEOTIDE SEQUENCE [LARGE SCALE GENOMIC DNA]</scope>
    <source>
        <strain evidence="2">ATCC 29133 / PCC 73102</strain>
        <plasmid evidence="2">Plasmid pNPUN04</plasmid>
    </source>
</reference>
<dbReference type="Proteomes" id="UP000001191">
    <property type="component" value="Plasmid pNPUN04"/>
</dbReference>
<evidence type="ECO:0000313" key="1">
    <source>
        <dbReference type="EMBL" id="ACC85432.1"/>
    </source>
</evidence>
<keyword evidence="2" id="KW-1185">Reference proteome</keyword>
<dbReference type="KEGG" id="npu:Npun_DF012"/>
<dbReference type="EMBL" id="CP001041">
    <property type="protein sequence ID" value="ACC85432.1"/>
    <property type="molecule type" value="Genomic_DNA"/>
</dbReference>
<geneLocation type="plasmid" evidence="1 2">
    <name>pNPUN04</name>
</geneLocation>
<dbReference type="EnsemblBacteria" id="ACC85432">
    <property type="protein sequence ID" value="ACC85432"/>
    <property type="gene ID" value="Npun_DF012"/>
</dbReference>
<dbReference type="AlphaFoldDB" id="B2JBX8"/>
<name>B2JBX8_NOSP7</name>
<evidence type="ECO:0000313" key="2">
    <source>
        <dbReference type="Proteomes" id="UP000001191"/>
    </source>
</evidence>
<protein>
    <submittedName>
        <fullName evidence="1">Uncharacterized protein</fullName>
    </submittedName>
</protein>
<organism evidence="1 2">
    <name type="scientific">Nostoc punctiforme (strain ATCC 29133 / PCC 73102)</name>
    <dbReference type="NCBI Taxonomy" id="63737"/>
    <lineage>
        <taxon>Bacteria</taxon>
        <taxon>Bacillati</taxon>
        <taxon>Cyanobacteriota</taxon>
        <taxon>Cyanophyceae</taxon>
        <taxon>Nostocales</taxon>
        <taxon>Nostocaceae</taxon>
        <taxon>Nostoc</taxon>
    </lineage>
</organism>
<accession>B2JBX8</accession>
<proteinExistence type="predicted"/>
<dbReference type="HOGENOM" id="CLU_3138361_0_0_3"/>